<protein>
    <submittedName>
        <fullName evidence="1">Uncharacterized protein</fullName>
    </submittedName>
</protein>
<reference evidence="1" key="1">
    <citation type="journal article" date="2020" name="mSystems">
        <title>Genome- and Community-Level Interaction Insights into Carbon Utilization and Element Cycling Functions of Hydrothermarchaeota in Hydrothermal Sediment.</title>
        <authorList>
            <person name="Zhou Z."/>
            <person name="Liu Y."/>
            <person name="Xu W."/>
            <person name="Pan J."/>
            <person name="Luo Z.H."/>
            <person name="Li M."/>
        </authorList>
    </citation>
    <scope>NUCLEOTIDE SEQUENCE [LARGE SCALE GENOMIC DNA]</scope>
    <source>
        <strain evidence="1">SpSt-116</strain>
    </source>
</reference>
<comment type="caution">
    <text evidence="1">The sequence shown here is derived from an EMBL/GenBank/DDBJ whole genome shotgun (WGS) entry which is preliminary data.</text>
</comment>
<evidence type="ECO:0000313" key="1">
    <source>
        <dbReference type="EMBL" id="HDP14763.1"/>
    </source>
</evidence>
<dbReference type="AlphaFoldDB" id="A0A7C1CCK4"/>
<accession>A0A7C1CCK4</accession>
<proteinExistence type="predicted"/>
<sequence length="69" mass="8334">MVKCPYCGYEGGFKIHKTWRFRFYEVKRLECPRCHGVFNHYQGVSPAGKRSEFVIRIRPRRRETNNVKL</sequence>
<gene>
    <name evidence="1" type="ORF">ENN26_03160</name>
</gene>
<name>A0A7C1CCK4_9CREN</name>
<dbReference type="EMBL" id="DSAY01000059">
    <property type="protein sequence ID" value="HDP14763.1"/>
    <property type="molecule type" value="Genomic_DNA"/>
</dbReference>
<organism evidence="1">
    <name type="scientific">Thermofilum adornatum</name>
    <dbReference type="NCBI Taxonomy" id="1365176"/>
    <lineage>
        <taxon>Archaea</taxon>
        <taxon>Thermoproteota</taxon>
        <taxon>Thermoprotei</taxon>
        <taxon>Thermofilales</taxon>
        <taxon>Thermofilaceae</taxon>
        <taxon>Thermofilum</taxon>
    </lineage>
</organism>